<dbReference type="AlphaFoldDB" id="A0AAN8SGW7"/>
<evidence type="ECO:0000313" key="1">
    <source>
        <dbReference type="EMBL" id="KAK6644090.1"/>
    </source>
</evidence>
<evidence type="ECO:0000313" key="2">
    <source>
        <dbReference type="Proteomes" id="UP001372834"/>
    </source>
</evidence>
<gene>
    <name evidence="1" type="ORF">RUM43_000356</name>
</gene>
<protein>
    <submittedName>
        <fullName evidence="1">Uncharacterized protein</fullName>
    </submittedName>
</protein>
<name>A0AAN8SGW7_POLSC</name>
<dbReference type="Proteomes" id="UP001372834">
    <property type="component" value="Unassembled WGS sequence"/>
</dbReference>
<comment type="caution">
    <text evidence="1">The sequence shown here is derived from an EMBL/GenBank/DDBJ whole genome shotgun (WGS) entry which is preliminary data.</text>
</comment>
<organism evidence="1 2">
    <name type="scientific">Polyplax serrata</name>
    <name type="common">Common mouse louse</name>
    <dbReference type="NCBI Taxonomy" id="468196"/>
    <lineage>
        <taxon>Eukaryota</taxon>
        <taxon>Metazoa</taxon>
        <taxon>Ecdysozoa</taxon>
        <taxon>Arthropoda</taxon>
        <taxon>Hexapoda</taxon>
        <taxon>Insecta</taxon>
        <taxon>Pterygota</taxon>
        <taxon>Neoptera</taxon>
        <taxon>Paraneoptera</taxon>
        <taxon>Psocodea</taxon>
        <taxon>Troctomorpha</taxon>
        <taxon>Phthiraptera</taxon>
        <taxon>Anoplura</taxon>
        <taxon>Polyplacidae</taxon>
        <taxon>Polyplax</taxon>
    </lineage>
</organism>
<sequence>MKVYLKELVLKFPIRNLSRPPKATAKREREEGGGFGSLEKKEKDVDIEKCFKLSKGVKTKKRYRSLISFLSGEISSWKIFRKIKRRDLKVRPAAPGKSRLVRLEKQLARATLYGTEEKEKVKQNTCNNIMLCVPVVPG</sequence>
<proteinExistence type="predicted"/>
<reference evidence="1 2" key="1">
    <citation type="submission" date="2023-10" db="EMBL/GenBank/DDBJ databases">
        <title>Genomes of two closely related lineages of the louse Polyplax serrata with different host specificities.</title>
        <authorList>
            <person name="Martinu J."/>
            <person name="Tarabai H."/>
            <person name="Stefka J."/>
            <person name="Hypsa V."/>
        </authorList>
    </citation>
    <scope>NUCLEOTIDE SEQUENCE [LARGE SCALE GENOMIC DNA]</scope>
    <source>
        <strain evidence="1">HR10_N</strain>
    </source>
</reference>
<accession>A0AAN8SGW7</accession>
<dbReference type="EMBL" id="JAWJWE010000001">
    <property type="protein sequence ID" value="KAK6644090.1"/>
    <property type="molecule type" value="Genomic_DNA"/>
</dbReference>